<dbReference type="InterPro" id="IPR044862">
    <property type="entry name" value="Pro_4_hyd_alph_FE2OG_OXY"/>
</dbReference>
<dbReference type="EMBL" id="JBGBPQ010000019">
    <property type="protein sequence ID" value="KAL1504886.1"/>
    <property type="molecule type" value="Genomic_DNA"/>
</dbReference>
<comment type="cofactor">
    <cofactor evidence="1">
        <name>L-ascorbate</name>
        <dbReference type="ChEBI" id="CHEBI:38290"/>
    </cofactor>
</comment>
<dbReference type="InterPro" id="IPR045054">
    <property type="entry name" value="P4HA-like"/>
</dbReference>
<keyword evidence="5" id="KW-0408">Iron</keyword>
<dbReference type="GO" id="GO:0031418">
    <property type="term" value="F:L-ascorbic acid binding"/>
    <property type="evidence" value="ECO:0007669"/>
    <property type="project" value="InterPro"/>
</dbReference>
<dbReference type="GO" id="GO:0004656">
    <property type="term" value="F:procollagen-proline 4-dioxygenase activity"/>
    <property type="evidence" value="ECO:0007669"/>
    <property type="project" value="TreeGrafter"/>
</dbReference>
<dbReference type="GO" id="GO:0005506">
    <property type="term" value="F:iron ion binding"/>
    <property type="evidence" value="ECO:0007669"/>
    <property type="project" value="InterPro"/>
</dbReference>
<dbReference type="Proteomes" id="UP001515480">
    <property type="component" value="Unassembled WGS sequence"/>
</dbReference>
<evidence type="ECO:0000256" key="1">
    <source>
        <dbReference type="ARBA" id="ARBA00001961"/>
    </source>
</evidence>
<evidence type="ECO:0000256" key="3">
    <source>
        <dbReference type="ARBA" id="ARBA00022964"/>
    </source>
</evidence>
<feature type="domain" description="Fe2OG dioxygenase" evidence="7">
    <location>
        <begin position="144"/>
        <end position="247"/>
    </location>
</feature>
<keyword evidence="9" id="KW-1185">Reference proteome</keyword>
<dbReference type="Pfam" id="PF13640">
    <property type="entry name" value="2OG-FeII_Oxy_3"/>
    <property type="match status" value="1"/>
</dbReference>
<evidence type="ECO:0000313" key="8">
    <source>
        <dbReference type="EMBL" id="KAL1504886.1"/>
    </source>
</evidence>
<dbReference type="PROSITE" id="PS51471">
    <property type="entry name" value="FE2OG_OXY"/>
    <property type="match status" value="1"/>
</dbReference>
<dbReference type="PANTHER" id="PTHR10869">
    <property type="entry name" value="PROLYL 4-HYDROXYLASE ALPHA SUBUNIT"/>
    <property type="match status" value="1"/>
</dbReference>
<proteinExistence type="predicted"/>
<dbReference type="AlphaFoldDB" id="A0AB34IQY4"/>
<organism evidence="8 9">
    <name type="scientific">Prymnesium parvum</name>
    <name type="common">Toxic golden alga</name>
    <dbReference type="NCBI Taxonomy" id="97485"/>
    <lineage>
        <taxon>Eukaryota</taxon>
        <taxon>Haptista</taxon>
        <taxon>Haptophyta</taxon>
        <taxon>Prymnesiophyceae</taxon>
        <taxon>Prymnesiales</taxon>
        <taxon>Prymnesiaceae</taxon>
        <taxon>Prymnesium</taxon>
    </lineage>
</organism>
<name>A0AB34IQY4_PRYPA</name>
<comment type="caution">
    <text evidence="8">The sequence shown here is derived from an EMBL/GenBank/DDBJ whole genome shotgun (WGS) entry which is preliminary data.</text>
</comment>
<evidence type="ECO:0000313" key="9">
    <source>
        <dbReference type="Proteomes" id="UP001515480"/>
    </source>
</evidence>
<evidence type="ECO:0000256" key="2">
    <source>
        <dbReference type="ARBA" id="ARBA00022723"/>
    </source>
</evidence>
<keyword evidence="2" id="KW-0479">Metal-binding</keyword>
<sequence>MARGKKARARDEWSDSTPMGPRPSRVPPLHASLTNPRSILPPGSDSEFSSGEIAPVVTTLFEDDEGEPTMVVAAPLLTPAECAAWIAWGEANGFSLEQHAQTRHSAHRDNGRIALPSEQIAQAIFERLTSAGVVPSVAEGRRACACNPLIRLYKYVEGQRFGRHVDQSNHLADGSVTLFTVLLYLNGDFEGGETVFYESHWADHVAYRFAPKMGSVLVHAHGDRCLTHEGAAVSRGTKYLLRTDVAYSR</sequence>
<accession>A0AB34IQY4</accession>
<evidence type="ECO:0000259" key="7">
    <source>
        <dbReference type="PROSITE" id="PS51471"/>
    </source>
</evidence>
<evidence type="ECO:0000256" key="4">
    <source>
        <dbReference type="ARBA" id="ARBA00023002"/>
    </source>
</evidence>
<keyword evidence="4" id="KW-0560">Oxidoreductase</keyword>
<dbReference type="PANTHER" id="PTHR10869:SF236">
    <property type="entry name" value="PROLYL 4-HYDROXYLASE ALPHA SUBUNIT DOMAIN-CONTAINING PROTEIN"/>
    <property type="match status" value="1"/>
</dbReference>
<dbReference type="GO" id="GO:0005783">
    <property type="term" value="C:endoplasmic reticulum"/>
    <property type="evidence" value="ECO:0007669"/>
    <property type="project" value="TreeGrafter"/>
</dbReference>
<dbReference type="InterPro" id="IPR006620">
    <property type="entry name" value="Pro_4_hyd_alph"/>
</dbReference>
<keyword evidence="3" id="KW-0223">Dioxygenase</keyword>
<protein>
    <recommendedName>
        <fullName evidence="7">Fe2OG dioxygenase domain-containing protein</fullName>
    </recommendedName>
</protein>
<feature type="region of interest" description="Disordered" evidence="6">
    <location>
        <begin position="1"/>
        <end position="50"/>
    </location>
</feature>
<dbReference type="Gene3D" id="2.60.120.620">
    <property type="entry name" value="q2cbj1_9rhob like domain"/>
    <property type="match status" value="1"/>
</dbReference>
<evidence type="ECO:0000256" key="6">
    <source>
        <dbReference type="SAM" id="MobiDB-lite"/>
    </source>
</evidence>
<dbReference type="InterPro" id="IPR005123">
    <property type="entry name" value="Oxoglu/Fe-dep_dioxygenase_dom"/>
</dbReference>
<reference evidence="8 9" key="1">
    <citation type="journal article" date="2024" name="Science">
        <title>Giant polyketide synthase enzymes in the biosynthesis of giant marine polyether toxins.</title>
        <authorList>
            <person name="Fallon T.R."/>
            <person name="Shende V.V."/>
            <person name="Wierzbicki I.H."/>
            <person name="Pendleton A.L."/>
            <person name="Watervoot N.F."/>
            <person name="Auber R.P."/>
            <person name="Gonzalez D.J."/>
            <person name="Wisecaver J.H."/>
            <person name="Moore B.S."/>
        </authorList>
    </citation>
    <scope>NUCLEOTIDE SEQUENCE [LARGE SCALE GENOMIC DNA]</scope>
    <source>
        <strain evidence="8 9">12B1</strain>
    </source>
</reference>
<dbReference type="SMART" id="SM00702">
    <property type="entry name" value="P4Hc"/>
    <property type="match status" value="1"/>
</dbReference>
<evidence type="ECO:0000256" key="5">
    <source>
        <dbReference type="ARBA" id="ARBA00023004"/>
    </source>
</evidence>
<gene>
    <name evidence="8" type="ORF">AB1Y20_008656</name>
</gene>